<feature type="compositionally biased region" description="Basic residues" evidence="1">
    <location>
        <begin position="77"/>
        <end position="87"/>
    </location>
</feature>
<dbReference type="InterPro" id="IPR005162">
    <property type="entry name" value="Retrotrans_gag_dom"/>
</dbReference>
<evidence type="ECO:0000313" key="4">
    <source>
        <dbReference type="Proteomes" id="UP001633002"/>
    </source>
</evidence>
<accession>A0ABD3GWL6</accession>
<dbReference type="Pfam" id="PF03732">
    <property type="entry name" value="Retrotrans_gag"/>
    <property type="match status" value="1"/>
</dbReference>
<feature type="domain" description="Retrotransposon gag" evidence="2">
    <location>
        <begin position="260"/>
        <end position="334"/>
    </location>
</feature>
<dbReference type="PANTHER" id="PTHR33223:SF6">
    <property type="entry name" value="CCHC-TYPE DOMAIN-CONTAINING PROTEIN"/>
    <property type="match status" value="1"/>
</dbReference>
<proteinExistence type="predicted"/>
<feature type="compositionally biased region" description="Polar residues" evidence="1">
    <location>
        <begin position="1"/>
        <end position="23"/>
    </location>
</feature>
<feature type="region of interest" description="Disordered" evidence="1">
    <location>
        <begin position="1"/>
        <end position="106"/>
    </location>
</feature>
<feature type="compositionally biased region" description="Low complexity" evidence="1">
    <location>
        <begin position="88"/>
        <end position="104"/>
    </location>
</feature>
<comment type="caution">
    <text evidence="3">The sequence shown here is derived from an EMBL/GenBank/DDBJ whole genome shotgun (WGS) entry which is preliminary data.</text>
</comment>
<feature type="compositionally biased region" description="Polar residues" evidence="1">
    <location>
        <begin position="32"/>
        <end position="42"/>
    </location>
</feature>
<dbReference type="EMBL" id="JBJQOH010000006">
    <property type="protein sequence ID" value="KAL3683533.1"/>
    <property type="molecule type" value="Genomic_DNA"/>
</dbReference>
<organism evidence="3 4">
    <name type="scientific">Riccia sorocarpa</name>
    <dbReference type="NCBI Taxonomy" id="122646"/>
    <lineage>
        <taxon>Eukaryota</taxon>
        <taxon>Viridiplantae</taxon>
        <taxon>Streptophyta</taxon>
        <taxon>Embryophyta</taxon>
        <taxon>Marchantiophyta</taxon>
        <taxon>Marchantiopsida</taxon>
        <taxon>Marchantiidae</taxon>
        <taxon>Marchantiales</taxon>
        <taxon>Ricciaceae</taxon>
        <taxon>Riccia</taxon>
    </lineage>
</organism>
<dbReference type="PANTHER" id="PTHR33223">
    <property type="entry name" value="CCHC-TYPE DOMAIN-CONTAINING PROTEIN"/>
    <property type="match status" value="1"/>
</dbReference>
<dbReference type="Proteomes" id="UP001633002">
    <property type="component" value="Unassembled WGS sequence"/>
</dbReference>
<evidence type="ECO:0000256" key="1">
    <source>
        <dbReference type="SAM" id="MobiDB-lite"/>
    </source>
</evidence>
<name>A0ABD3GWL6_9MARC</name>
<dbReference type="AlphaFoldDB" id="A0ABD3GWL6"/>
<evidence type="ECO:0000259" key="2">
    <source>
        <dbReference type="Pfam" id="PF03732"/>
    </source>
</evidence>
<gene>
    <name evidence="3" type="ORF">R1sor_001555</name>
</gene>
<protein>
    <recommendedName>
        <fullName evidence="2">Retrotransposon gag domain-containing protein</fullName>
    </recommendedName>
</protein>
<reference evidence="3 4" key="1">
    <citation type="submission" date="2024-09" db="EMBL/GenBank/DDBJ databases">
        <title>Chromosome-scale assembly of Riccia sorocarpa.</title>
        <authorList>
            <person name="Paukszto L."/>
        </authorList>
    </citation>
    <scope>NUCLEOTIDE SEQUENCE [LARGE SCALE GENOMIC DNA]</scope>
    <source>
        <strain evidence="3">LP-2024</strain>
        <tissue evidence="3">Aerial parts of the thallus</tissue>
    </source>
</reference>
<evidence type="ECO:0000313" key="3">
    <source>
        <dbReference type="EMBL" id="KAL3683533.1"/>
    </source>
</evidence>
<sequence>MQGPGPSNQFNSESDNPTLTSGSEGIGRRNILSVTPNPNARDNINPLFGELNPSGEAGSIEDEQELDPAGSAARIRGNPKRNSRKYPTRLTNTGRTTTGSNSSLYPVVIPDPSEVPTPAPGTIPTVPLPPIKIPPVNPVLPVPPPSVPTAPTGVPSTVPVNLFVTPWVPPPRVPRQEETQPSAVPRRPVSGIPYPTISGTVAVPPTSAFGPIPLHIMDLKLRVAYPIFKGKRHEDPDLHIASFEQTMNINGENSVHKARLFPATLKQNAFARYSQLDPQTQTDWDDVMTEFLEQFRVAQKDPDIMYQIQNMKQGEKETINEFLTRFRLMVRRLEVPPIDAQKITWLQNAVHQRFITSVEDLGYANADDSEYEARGEGNHK</sequence>
<keyword evidence="4" id="KW-1185">Reference proteome</keyword>